<evidence type="ECO:0008006" key="3">
    <source>
        <dbReference type="Google" id="ProtNLM"/>
    </source>
</evidence>
<accession>A6TVF8</accession>
<keyword evidence="2" id="KW-1185">Reference proteome</keyword>
<dbReference type="Gene3D" id="2.40.33.20">
    <property type="entry name" value="PK beta-barrel domain-like"/>
    <property type="match status" value="1"/>
</dbReference>
<dbReference type="InterPro" id="IPR011037">
    <property type="entry name" value="Pyrv_Knase-like_insert_dom_sf"/>
</dbReference>
<proteinExistence type="predicted"/>
<dbReference type="RefSeq" id="WP_012065124.1">
    <property type="nucleotide sequence ID" value="NC_009633.1"/>
</dbReference>
<dbReference type="STRING" id="293826.Amet_4095"/>
<dbReference type="HOGENOM" id="CLU_1871048_0_0_9"/>
<gene>
    <name evidence="1" type="ordered locus">Amet_4095</name>
</gene>
<evidence type="ECO:0000313" key="2">
    <source>
        <dbReference type="Proteomes" id="UP000001572"/>
    </source>
</evidence>
<dbReference type="Proteomes" id="UP000001572">
    <property type="component" value="Chromosome"/>
</dbReference>
<dbReference type="EMBL" id="CP000724">
    <property type="protein sequence ID" value="ABR50176.1"/>
    <property type="molecule type" value="Genomic_DNA"/>
</dbReference>
<sequence>MQRIQGIYDKDQGGNWHQCESILVEVKNQEERQLSFITSKGLKELVETTGKGFCHNRFQANFIVEGLSLKVLNKVDLYEMGQAVIRITEIGKHCHPNCPLISKSRKCHIQEHIFFAKTIKTGDVQIGNSLKIQSRA</sequence>
<protein>
    <recommendedName>
        <fullName evidence="3">MOSC domain-containing protein</fullName>
    </recommendedName>
</protein>
<dbReference type="eggNOG" id="COG2258">
    <property type="taxonomic scope" value="Bacteria"/>
</dbReference>
<name>A6TVF8_ALKMQ</name>
<evidence type="ECO:0000313" key="1">
    <source>
        <dbReference type="EMBL" id="ABR50176.1"/>
    </source>
</evidence>
<dbReference type="SUPFAM" id="SSF50800">
    <property type="entry name" value="PK beta-barrel domain-like"/>
    <property type="match status" value="1"/>
</dbReference>
<dbReference type="AlphaFoldDB" id="A6TVF8"/>
<dbReference type="OrthoDB" id="1956660at2"/>
<organism evidence="1 2">
    <name type="scientific">Alkaliphilus metalliredigens (strain QYMF)</name>
    <dbReference type="NCBI Taxonomy" id="293826"/>
    <lineage>
        <taxon>Bacteria</taxon>
        <taxon>Bacillati</taxon>
        <taxon>Bacillota</taxon>
        <taxon>Clostridia</taxon>
        <taxon>Peptostreptococcales</taxon>
        <taxon>Natronincolaceae</taxon>
        <taxon>Alkaliphilus</taxon>
    </lineage>
</organism>
<reference evidence="2" key="1">
    <citation type="journal article" date="2016" name="Genome Announc.">
        <title>Complete genome sequence of Alkaliphilus metalliredigens strain QYMF, an alkaliphilic and metal-reducing bacterium isolated from borax-contaminated leachate ponds.</title>
        <authorList>
            <person name="Hwang C."/>
            <person name="Copeland A."/>
            <person name="Lucas S."/>
            <person name="Lapidus A."/>
            <person name="Barry K."/>
            <person name="Detter J.C."/>
            <person name="Glavina Del Rio T."/>
            <person name="Hammon N."/>
            <person name="Israni S."/>
            <person name="Dalin E."/>
            <person name="Tice H."/>
            <person name="Pitluck S."/>
            <person name="Chertkov O."/>
            <person name="Brettin T."/>
            <person name="Bruce D."/>
            <person name="Han C."/>
            <person name="Schmutz J."/>
            <person name="Larimer F."/>
            <person name="Land M.L."/>
            <person name="Hauser L."/>
            <person name="Kyrpides N."/>
            <person name="Mikhailova N."/>
            <person name="Ye Q."/>
            <person name="Zhou J."/>
            <person name="Richardson P."/>
            <person name="Fields M.W."/>
        </authorList>
    </citation>
    <scope>NUCLEOTIDE SEQUENCE [LARGE SCALE GENOMIC DNA]</scope>
    <source>
        <strain evidence="2">QYMF</strain>
    </source>
</reference>
<dbReference type="KEGG" id="amt:Amet_4095"/>